<dbReference type="InterPro" id="IPR004875">
    <property type="entry name" value="DDE_SF_endonuclease_dom"/>
</dbReference>
<dbReference type="GO" id="GO:0000407">
    <property type="term" value="C:phagophore assembly site"/>
    <property type="evidence" value="ECO:0007669"/>
    <property type="project" value="UniProtKB-SubCell"/>
</dbReference>
<keyword evidence="5 11" id="KW-0645">Protease</keyword>
<feature type="region of interest" description="Disordered" evidence="12">
    <location>
        <begin position="222"/>
        <end position="243"/>
    </location>
</feature>
<keyword evidence="6 11" id="KW-0378">Hydrolase</keyword>
<proteinExistence type="inferred from homology"/>
<feature type="domain" description="DDE-1" evidence="13">
    <location>
        <begin position="31"/>
        <end position="201"/>
    </location>
</feature>
<dbReference type="GO" id="GO:0005634">
    <property type="term" value="C:nucleus"/>
    <property type="evidence" value="ECO:0007669"/>
    <property type="project" value="UniProtKB-SubCell"/>
</dbReference>
<dbReference type="VEuPathDB" id="FungiDB:SI65_06184"/>
<dbReference type="GO" id="GO:0019786">
    <property type="term" value="F:protein-phosphatidylethanolamide deconjugating activity"/>
    <property type="evidence" value="ECO:0007669"/>
    <property type="project" value="InterPro"/>
</dbReference>
<dbReference type="GO" id="GO:0035973">
    <property type="term" value="P:aggrephagy"/>
    <property type="evidence" value="ECO:0007669"/>
    <property type="project" value="TreeGrafter"/>
</dbReference>
<sequence>MQHGIALEDIYNFDETGYAMGLVATAKPGDREWVTSIECINSTGWALPPCIIFKGKVHIEGWYQDKALPKNWRIEVSDNGWTTDQIGLRWLQNTFIPATNVRMTGKYRLLILDGHGSHLTPQFDEICSQNDIIPICMPAHSSHLLQPLDVGCFAPLKRAYGHLVENKARHNFNHIDKFDFLEAYPQAHTEAFKMENIKNSFAASGLVPFNPERVLEKLNIQLKTPTPPGSQSTDSAPKTPHNFKQLEKHASTIKKLLRERCEIHMNSAILLSKEVQDLRAAHEKTLQKKKRSKRQIAHTDGLSIQEGIELMQQRNEAQKAEDTIQRETAPSTSQPHIKFTFWPPTFNNSIILAPPSLNIERRLESEPEMNSVDLGRCKRIVQYLWDPEPKNDEEPSSPIWCLGKEYNRHVPMTTSKGDTRPQMVAFKEDGHDSEDLAQDATTQTHETALGWPKAFVCDFESRIWITYRSNFVPIPRPQNHDANPNMTLSVRLRSQLMDSQGFTSDTGWGCMIRSGQSLLANGLSSLLLGRDWQRGTKAEEEIRLLFLFADVPDAPFSIHRFVELGAERCGKYPGEWFGPSATALCIQALCEQCQEPKLRVYVSNENANVYQHKFMDIARDDAGYIRPTLILLGTRLGIDHITPVYWDALKAALQYPQSVGIAGGRPSASHYFVGVQGSHLFYLDPHHTRPALPYRPAHELYSEEERDTYHTRRLRRIHIKDMDPSMLLGFLIKNEEDWEDWKKRVEAGRGKPIIHILGNMQPDYGLGREEALDEVEALDDIDGME</sequence>
<comment type="catalytic activity">
    <reaction evidence="10">
        <text>[protein]-C-terminal L-amino acid-glycyl-phosphatidylethanolamide + H2O = [protein]-C-terminal L-amino acid-glycine + a 1,2-diacyl-sn-glycero-3-phosphoethanolamine</text>
        <dbReference type="Rhea" id="RHEA:67548"/>
        <dbReference type="Rhea" id="RHEA-COMP:17323"/>
        <dbReference type="Rhea" id="RHEA-COMP:17324"/>
        <dbReference type="ChEBI" id="CHEBI:15377"/>
        <dbReference type="ChEBI" id="CHEBI:64612"/>
        <dbReference type="ChEBI" id="CHEBI:172940"/>
        <dbReference type="ChEBI" id="CHEBI:172941"/>
    </reaction>
    <physiologicalReaction direction="left-to-right" evidence="10">
        <dbReference type="Rhea" id="RHEA:67549"/>
    </physiologicalReaction>
</comment>
<evidence type="ECO:0000256" key="2">
    <source>
        <dbReference type="ARBA" id="ARBA00010958"/>
    </source>
</evidence>
<dbReference type="InterPro" id="IPR038765">
    <property type="entry name" value="Papain-like_cys_pep_sf"/>
</dbReference>
<keyword evidence="8" id="KW-0653">Protein transport</keyword>
<dbReference type="GO" id="GO:0000423">
    <property type="term" value="P:mitophagy"/>
    <property type="evidence" value="ECO:0007669"/>
    <property type="project" value="TreeGrafter"/>
</dbReference>
<evidence type="ECO:0000256" key="10">
    <source>
        <dbReference type="ARBA" id="ARBA00029362"/>
    </source>
</evidence>
<dbReference type="SUPFAM" id="SSF54001">
    <property type="entry name" value="Cysteine proteinases"/>
    <property type="match status" value="1"/>
</dbReference>
<evidence type="ECO:0000259" key="13">
    <source>
        <dbReference type="Pfam" id="PF03184"/>
    </source>
</evidence>
<dbReference type="OrthoDB" id="2960936at2759"/>
<dbReference type="InterPro" id="IPR005078">
    <property type="entry name" value="Peptidase_C54"/>
</dbReference>
<comment type="caution">
    <text evidence="15">The sequence shown here is derived from an EMBL/GenBank/DDBJ whole genome shotgun (WGS) entry which is preliminary data.</text>
</comment>
<dbReference type="Pfam" id="PF03184">
    <property type="entry name" value="DDE_1"/>
    <property type="match status" value="1"/>
</dbReference>
<dbReference type="GO" id="GO:0016485">
    <property type="term" value="P:protein processing"/>
    <property type="evidence" value="ECO:0007669"/>
    <property type="project" value="TreeGrafter"/>
</dbReference>
<evidence type="ECO:0000256" key="7">
    <source>
        <dbReference type="ARBA" id="ARBA00022807"/>
    </source>
</evidence>
<dbReference type="GO" id="GO:0015031">
    <property type="term" value="P:protein transport"/>
    <property type="evidence" value="ECO:0007669"/>
    <property type="project" value="UniProtKB-KW"/>
</dbReference>
<keyword evidence="4 11" id="KW-0963">Cytoplasm</keyword>
<evidence type="ECO:0000256" key="8">
    <source>
        <dbReference type="ARBA" id="ARBA00022927"/>
    </source>
</evidence>
<evidence type="ECO:0000256" key="5">
    <source>
        <dbReference type="ARBA" id="ARBA00022670"/>
    </source>
</evidence>
<feature type="compositionally biased region" description="Polar residues" evidence="12">
    <location>
        <begin position="326"/>
        <end position="335"/>
    </location>
</feature>
<evidence type="ECO:0000259" key="14">
    <source>
        <dbReference type="Pfam" id="PF03416"/>
    </source>
</evidence>
<keyword evidence="9" id="KW-0072">Autophagy</keyword>
<evidence type="ECO:0000256" key="11">
    <source>
        <dbReference type="RuleBase" id="RU363115"/>
    </source>
</evidence>
<dbReference type="InterPro" id="IPR046792">
    <property type="entry name" value="Peptidase_C54_cat"/>
</dbReference>
<keyword evidence="16" id="KW-1185">Reference proteome</keyword>
<evidence type="ECO:0000256" key="1">
    <source>
        <dbReference type="ARBA" id="ARBA00004329"/>
    </source>
</evidence>
<protein>
    <recommendedName>
        <fullName evidence="11">Cysteine protease</fullName>
        <ecNumber evidence="11">3.4.22.-</ecNumber>
    </recommendedName>
</protein>
<dbReference type="EMBL" id="JXNT01000006">
    <property type="protein sequence ID" value="ODM18313.1"/>
    <property type="molecule type" value="Genomic_DNA"/>
</dbReference>
<dbReference type="EC" id="3.4.22.-" evidence="11"/>
<dbReference type="GO" id="GO:0000045">
    <property type="term" value="P:autophagosome assembly"/>
    <property type="evidence" value="ECO:0007669"/>
    <property type="project" value="TreeGrafter"/>
</dbReference>
<dbReference type="GO" id="GO:0004197">
    <property type="term" value="F:cysteine-type endopeptidase activity"/>
    <property type="evidence" value="ECO:0007669"/>
    <property type="project" value="TreeGrafter"/>
</dbReference>
<feature type="compositionally biased region" description="Polar residues" evidence="12">
    <location>
        <begin position="222"/>
        <end position="236"/>
    </location>
</feature>
<dbReference type="Proteomes" id="UP000094569">
    <property type="component" value="Unassembled WGS sequence"/>
</dbReference>
<dbReference type="AlphaFoldDB" id="A0A1E3BBG8"/>
<comment type="subcellular location">
    <subcellularLocation>
        <location evidence="11">Nucleus</location>
    </subcellularLocation>
    <subcellularLocation>
        <location evidence="11">Cytoplasm</location>
    </subcellularLocation>
    <subcellularLocation>
        <location evidence="1">Preautophagosomal structure</location>
    </subcellularLocation>
</comment>
<organism evidence="15 16">
    <name type="scientific">Aspergillus cristatus</name>
    <name type="common">Chinese Fuzhuan brick tea-fermentation fungus</name>
    <name type="synonym">Eurotium cristatum</name>
    <dbReference type="NCBI Taxonomy" id="573508"/>
    <lineage>
        <taxon>Eukaryota</taxon>
        <taxon>Fungi</taxon>
        <taxon>Dikarya</taxon>
        <taxon>Ascomycota</taxon>
        <taxon>Pezizomycotina</taxon>
        <taxon>Eurotiomycetes</taxon>
        <taxon>Eurotiomycetidae</taxon>
        <taxon>Eurotiales</taxon>
        <taxon>Aspergillaceae</taxon>
        <taxon>Aspergillus</taxon>
        <taxon>Aspergillus subgen. Aspergillus</taxon>
    </lineage>
</organism>
<feature type="compositionally biased region" description="Basic and acidic residues" evidence="12">
    <location>
        <begin position="316"/>
        <end position="325"/>
    </location>
</feature>
<keyword evidence="3" id="KW-0813">Transport</keyword>
<evidence type="ECO:0000313" key="16">
    <source>
        <dbReference type="Proteomes" id="UP000094569"/>
    </source>
</evidence>
<keyword evidence="11" id="KW-0539">Nucleus</keyword>
<dbReference type="STRING" id="573508.A0A1E3BBG8"/>
<feature type="domain" description="Peptidase C54 catalytic" evidence="14">
    <location>
        <begin position="453"/>
        <end position="744"/>
    </location>
</feature>
<evidence type="ECO:0000256" key="12">
    <source>
        <dbReference type="SAM" id="MobiDB-lite"/>
    </source>
</evidence>
<keyword evidence="7" id="KW-0788">Thiol protease</keyword>
<evidence type="ECO:0000313" key="15">
    <source>
        <dbReference type="EMBL" id="ODM18313.1"/>
    </source>
</evidence>
<reference evidence="15 16" key="1">
    <citation type="journal article" date="2016" name="BMC Genomics">
        <title>Comparative genomic and transcriptomic analyses of the Fuzhuan brick tea-fermentation fungus Aspergillus cristatus.</title>
        <authorList>
            <person name="Ge Y."/>
            <person name="Wang Y."/>
            <person name="Liu Y."/>
            <person name="Tan Y."/>
            <person name="Ren X."/>
            <person name="Zhang X."/>
            <person name="Hyde K.D."/>
            <person name="Liu Y."/>
            <person name="Liu Z."/>
        </authorList>
    </citation>
    <scope>NUCLEOTIDE SEQUENCE [LARGE SCALE GENOMIC DNA]</scope>
    <source>
        <strain evidence="15 16">GZAAS20.1005</strain>
    </source>
</reference>
<comment type="similarity">
    <text evidence="2 11">Belongs to the peptidase C54 family.</text>
</comment>
<comment type="function">
    <text evidence="11">Required for selective autophagic degradation of the nucleus (nucleophagy) as well as for mitophagy which contributes to regulate mitochondrial quantity and quality by eliminating the mitochondria to a basal level to fulfill cellular energy requirements and preventing excess ROS production.</text>
</comment>
<dbReference type="GO" id="GO:0003676">
    <property type="term" value="F:nucleic acid binding"/>
    <property type="evidence" value="ECO:0007669"/>
    <property type="project" value="InterPro"/>
</dbReference>
<name>A0A1E3BBG8_ASPCR</name>
<dbReference type="PANTHER" id="PTHR22624">
    <property type="entry name" value="CYSTEINE PROTEASE ATG4"/>
    <property type="match status" value="1"/>
</dbReference>
<evidence type="ECO:0000256" key="3">
    <source>
        <dbReference type="ARBA" id="ARBA00022448"/>
    </source>
</evidence>
<dbReference type="GO" id="GO:0034727">
    <property type="term" value="P:piecemeal microautophagy of the nucleus"/>
    <property type="evidence" value="ECO:0007669"/>
    <property type="project" value="TreeGrafter"/>
</dbReference>
<evidence type="ECO:0000256" key="6">
    <source>
        <dbReference type="ARBA" id="ARBA00022801"/>
    </source>
</evidence>
<gene>
    <name evidence="15" type="ORF">SI65_06184</name>
</gene>
<dbReference type="Pfam" id="PF03416">
    <property type="entry name" value="Peptidase_C54"/>
    <property type="match status" value="1"/>
</dbReference>
<dbReference type="PANTHER" id="PTHR22624:SF49">
    <property type="entry name" value="CYSTEINE PROTEASE"/>
    <property type="match status" value="1"/>
</dbReference>
<accession>A0A1E3BBG8</accession>
<feature type="region of interest" description="Disordered" evidence="12">
    <location>
        <begin position="313"/>
        <end position="336"/>
    </location>
</feature>
<evidence type="ECO:0000256" key="4">
    <source>
        <dbReference type="ARBA" id="ARBA00022490"/>
    </source>
</evidence>
<evidence type="ECO:0000256" key="9">
    <source>
        <dbReference type="ARBA" id="ARBA00023006"/>
    </source>
</evidence>